<sequence length="365" mass="40200">DHFGFFTPLSSTTSSATNNHGIKSPLPRPSSLRLQSNRSHPPLRPQDIRLPNFPPQIQSSTQNDRSTNARLLQPAPVASRQPPQTRLQPSNRGSSIAMAPMSNQNLHSSNYYGEDVASRVNVLASCYIVDSAAQLKGVHYCTTGAAGLPSPPTSPPLAALTSSNELALLPKNKKRDIPGRRPERRGGAALMIREECERFFCEPMKTVFYGERNLSMNGSGLSGAYLQTPPPENRISDALQHGAELNARGFEIDAWMEVWDYAGGASFRAFVADDGKEKSLFVFFDVQGVMGRDLKKALMALIELGDGPLGCCHIVTCIDRRMPVDEALELTKSLQWVGFEMTTLDHWAHDLDVTSKKWVFMGMEL</sequence>
<name>A0A2S4KWW8_9HYPO</name>
<dbReference type="GO" id="GO:0045732">
    <property type="term" value="P:positive regulation of protein catabolic process"/>
    <property type="evidence" value="ECO:0007669"/>
    <property type="project" value="TreeGrafter"/>
</dbReference>
<feature type="compositionally biased region" description="Polar residues" evidence="6">
    <location>
        <begin position="8"/>
        <end position="21"/>
    </location>
</feature>
<feature type="compositionally biased region" description="Polar residues" evidence="6">
    <location>
        <begin position="55"/>
        <end position="70"/>
    </location>
</feature>
<comment type="similarity">
    <text evidence="2">Belongs to the ODC antizyme family.</text>
</comment>
<feature type="region of interest" description="Disordered" evidence="6">
    <location>
        <begin position="1"/>
        <end position="98"/>
    </location>
</feature>
<dbReference type="PANTHER" id="PTHR10279:SF10">
    <property type="entry name" value="ORNITHINE DECARBOXYLASE ANTIZYME"/>
    <property type="match status" value="1"/>
</dbReference>
<comment type="function">
    <text evidence="1">Ornithine decarboxylase (ODC) antizyme protein that negatively regulates ODC activity and intracellular polyamine biosynthesis in response to increased intracellular polyamine levels. Binds to ODC monomers, inhibiting the assembly of the functional ODC homodimer, and targets the monomers for ubiquitin-independent proteolytic destruction by the 26S proteasome.</text>
</comment>
<dbReference type="SUPFAM" id="SSF55729">
    <property type="entry name" value="Acyl-CoA N-acyltransferases (Nat)"/>
    <property type="match status" value="1"/>
</dbReference>
<dbReference type="STRING" id="94208.A0A2S4KWW8"/>
<reference evidence="7 8" key="1">
    <citation type="submission" date="2018-01" db="EMBL/GenBank/DDBJ databases">
        <title>Harnessing the power of phylogenomics to disentangle the directionality and signatures of interkingdom host jumping in the parasitic fungal genus Tolypocladium.</title>
        <authorList>
            <person name="Quandt C.A."/>
            <person name="Patterson W."/>
            <person name="Spatafora J.W."/>
        </authorList>
    </citation>
    <scope>NUCLEOTIDE SEQUENCE [LARGE SCALE GENOMIC DNA]</scope>
    <source>
        <strain evidence="7 8">NRBC 100945</strain>
    </source>
</reference>
<dbReference type="GO" id="GO:0075523">
    <property type="term" value="P:viral translational frameshifting"/>
    <property type="evidence" value="ECO:0007669"/>
    <property type="project" value="UniProtKB-KW"/>
</dbReference>
<dbReference type="GO" id="GO:0005634">
    <property type="term" value="C:nucleus"/>
    <property type="evidence" value="ECO:0007669"/>
    <property type="project" value="TreeGrafter"/>
</dbReference>
<comment type="subunit">
    <text evidence="3">Interacts with ODC and thereby sterically blocks ODC homodimerization.</text>
</comment>
<accession>A0A2S4KWW8</accession>
<dbReference type="AlphaFoldDB" id="A0A2S4KWW8"/>
<protein>
    <recommendedName>
        <fullName evidence="4">Ornithine decarboxylase antizyme</fullName>
    </recommendedName>
</protein>
<dbReference type="Gene3D" id="3.40.630.60">
    <property type="match status" value="1"/>
</dbReference>
<organism evidence="7 8">
    <name type="scientific">Tolypocladium paradoxum</name>
    <dbReference type="NCBI Taxonomy" id="94208"/>
    <lineage>
        <taxon>Eukaryota</taxon>
        <taxon>Fungi</taxon>
        <taxon>Dikarya</taxon>
        <taxon>Ascomycota</taxon>
        <taxon>Pezizomycotina</taxon>
        <taxon>Sordariomycetes</taxon>
        <taxon>Hypocreomycetidae</taxon>
        <taxon>Hypocreales</taxon>
        <taxon>Ophiocordycipitaceae</taxon>
        <taxon>Tolypocladium</taxon>
    </lineage>
</organism>
<feature type="compositionally biased region" description="Polar residues" evidence="6">
    <location>
        <begin position="81"/>
        <end position="94"/>
    </location>
</feature>
<evidence type="ECO:0000256" key="1">
    <source>
        <dbReference type="ARBA" id="ARBA00002307"/>
    </source>
</evidence>
<dbReference type="GO" id="GO:0008073">
    <property type="term" value="F:ornithine decarboxylase inhibitor activity"/>
    <property type="evidence" value="ECO:0007669"/>
    <property type="project" value="InterPro"/>
</dbReference>
<dbReference type="InterPro" id="IPR016181">
    <property type="entry name" value="Acyl_CoA_acyltransferase"/>
</dbReference>
<dbReference type="InterPro" id="IPR038581">
    <property type="entry name" value="ODC_AZ_sf"/>
</dbReference>
<dbReference type="InterPro" id="IPR002993">
    <property type="entry name" value="ODC_AZ"/>
</dbReference>
<keyword evidence="5" id="KW-0688">Ribosomal frameshifting</keyword>
<evidence type="ECO:0000313" key="8">
    <source>
        <dbReference type="Proteomes" id="UP000237481"/>
    </source>
</evidence>
<proteinExistence type="inferred from homology"/>
<evidence type="ECO:0000256" key="5">
    <source>
        <dbReference type="ARBA" id="ARBA00022758"/>
    </source>
</evidence>
<evidence type="ECO:0000256" key="3">
    <source>
        <dbReference type="ARBA" id="ARBA00011486"/>
    </source>
</evidence>
<comment type="caution">
    <text evidence="7">The sequence shown here is derived from an EMBL/GenBank/DDBJ whole genome shotgun (WGS) entry which is preliminary data.</text>
</comment>
<evidence type="ECO:0000256" key="6">
    <source>
        <dbReference type="SAM" id="MobiDB-lite"/>
    </source>
</evidence>
<dbReference type="PANTHER" id="PTHR10279">
    <property type="entry name" value="ORNITHINE DECARBOXYLASE ANTIZYME"/>
    <property type="match status" value="1"/>
</dbReference>
<dbReference type="Proteomes" id="UP000237481">
    <property type="component" value="Unassembled WGS sequence"/>
</dbReference>
<dbReference type="EMBL" id="PKSG01000496">
    <property type="protein sequence ID" value="POR34684.1"/>
    <property type="molecule type" value="Genomic_DNA"/>
</dbReference>
<dbReference type="GO" id="GO:0005737">
    <property type="term" value="C:cytoplasm"/>
    <property type="evidence" value="ECO:0007669"/>
    <property type="project" value="TreeGrafter"/>
</dbReference>
<evidence type="ECO:0000313" key="7">
    <source>
        <dbReference type="EMBL" id="POR34684.1"/>
    </source>
</evidence>
<feature type="non-terminal residue" evidence="7">
    <location>
        <position position="1"/>
    </location>
</feature>
<evidence type="ECO:0000256" key="4">
    <source>
        <dbReference type="ARBA" id="ARBA00017712"/>
    </source>
</evidence>
<dbReference type="Pfam" id="PF02100">
    <property type="entry name" value="ODC_AZ"/>
    <property type="match status" value="1"/>
</dbReference>
<gene>
    <name evidence="7" type="ORF">TPAR_05111</name>
</gene>
<keyword evidence="8" id="KW-1185">Reference proteome</keyword>
<evidence type="ECO:0000256" key="2">
    <source>
        <dbReference type="ARBA" id="ARBA00008796"/>
    </source>
</evidence>
<dbReference type="OrthoDB" id="5959761at2759"/>